<proteinExistence type="predicted"/>
<organism evidence="5 6">
    <name type="scientific">Aquibaculum arenosum</name>
    <dbReference type="NCBI Taxonomy" id="3032591"/>
    <lineage>
        <taxon>Bacteria</taxon>
        <taxon>Pseudomonadati</taxon>
        <taxon>Pseudomonadota</taxon>
        <taxon>Alphaproteobacteria</taxon>
        <taxon>Rhodospirillales</taxon>
        <taxon>Rhodovibrionaceae</taxon>
        <taxon>Aquibaculum</taxon>
    </lineage>
</organism>
<evidence type="ECO:0000256" key="2">
    <source>
        <dbReference type="PROSITE-ProRule" id="PRU00169"/>
    </source>
</evidence>
<reference evidence="5 6" key="1">
    <citation type="submission" date="2023-03" db="EMBL/GenBank/DDBJ databases">
        <title>Fodinicurvata sp. CAU 1616 isolated from sea sendiment.</title>
        <authorList>
            <person name="Kim W."/>
        </authorList>
    </citation>
    <scope>NUCLEOTIDE SEQUENCE [LARGE SCALE GENOMIC DNA]</scope>
    <source>
        <strain evidence="5 6">CAU 1616</strain>
    </source>
</reference>
<evidence type="ECO:0000256" key="1">
    <source>
        <dbReference type="ARBA" id="ARBA00023125"/>
    </source>
</evidence>
<dbReference type="Pfam" id="PF00072">
    <property type="entry name" value="Response_reg"/>
    <property type="match status" value="1"/>
</dbReference>
<keyword evidence="2" id="KW-0597">Phosphoprotein</keyword>
<dbReference type="InterPro" id="IPR016032">
    <property type="entry name" value="Sig_transdc_resp-reg_C-effctor"/>
</dbReference>
<dbReference type="Proteomes" id="UP001215503">
    <property type="component" value="Unassembled WGS sequence"/>
</dbReference>
<name>A0ABT5YLK4_9PROT</name>
<dbReference type="RefSeq" id="WP_275821634.1">
    <property type="nucleotide sequence ID" value="NZ_JARHUD010000004.1"/>
</dbReference>
<feature type="modified residue" description="4-aspartylphosphate" evidence="2">
    <location>
        <position position="57"/>
    </location>
</feature>
<dbReference type="InterPro" id="IPR000792">
    <property type="entry name" value="Tscrpt_reg_LuxR_C"/>
</dbReference>
<dbReference type="PRINTS" id="PR00038">
    <property type="entry name" value="HTHLUXR"/>
</dbReference>
<dbReference type="Gene3D" id="1.10.10.10">
    <property type="entry name" value="Winged helix-like DNA-binding domain superfamily/Winged helix DNA-binding domain"/>
    <property type="match status" value="1"/>
</dbReference>
<dbReference type="PROSITE" id="PS50043">
    <property type="entry name" value="HTH_LUXR_2"/>
    <property type="match status" value="1"/>
</dbReference>
<dbReference type="PROSITE" id="PS50110">
    <property type="entry name" value="RESPONSE_REGULATORY"/>
    <property type="match status" value="1"/>
</dbReference>
<dbReference type="InterPro" id="IPR001789">
    <property type="entry name" value="Sig_transdc_resp-reg_receiver"/>
</dbReference>
<protein>
    <submittedName>
        <fullName evidence="5">Response regulator transcription factor</fullName>
    </submittedName>
</protein>
<dbReference type="InterPro" id="IPR051015">
    <property type="entry name" value="EvgA-like"/>
</dbReference>
<evidence type="ECO:0000259" key="4">
    <source>
        <dbReference type="PROSITE" id="PS50110"/>
    </source>
</evidence>
<accession>A0ABT5YLK4</accession>
<dbReference type="Pfam" id="PF00196">
    <property type="entry name" value="GerE"/>
    <property type="match status" value="1"/>
</dbReference>
<dbReference type="PANTHER" id="PTHR45566:SF1">
    <property type="entry name" value="HTH-TYPE TRANSCRIPTIONAL REGULATOR YHJB-RELATED"/>
    <property type="match status" value="1"/>
</dbReference>
<gene>
    <name evidence="5" type="ORF">P2G67_07590</name>
</gene>
<evidence type="ECO:0000313" key="6">
    <source>
        <dbReference type="Proteomes" id="UP001215503"/>
    </source>
</evidence>
<comment type="caution">
    <text evidence="5">The sequence shown here is derived from an EMBL/GenBank/DDBJ whole genome shotgun (WGS) entry which is preliminary data.</text>
</comment>
<dbReference type="InterPro" id="IPR011006">
    <property type="entry name" value="CheY-like_superfamily"/>
</dbReference>
<dbReference type="CDD" id="cd06170">
    <property type="entry name" value="LuxR_C_like"/>
    <property type="match status" value="1"/>
</dbReference>
<dbReference type="PROSITE" id="PS00622">
    <property type="entry name" value="HTH_LUXR_1"/>
    <property type="match status" value="1"/>
</dbReference>
<keyword evidence="1" id="KW-0238">DNA-binding</keyword>
<dbReference type="PANTHER" id="PTHR45566">
    <property type="entry name" value="HTH-TYPE TRANSCRIPTIONAL REGULATOR YHJB-RELATED"/>
    <property type="match status" value="1"/>
</dbReference>
<evidence type="ECO:0000259" key="3">
    <source>
        <dbReference type="PROSITE" id="PS50043"/>
    </source>
</evidence>
<sequence length="227" mass="25390">MALPDRVIAIVDDHPLIAKALRELIAARGHRTLEFTRFTDFLQWLDQEEALDLCIIDYTLPDIPGDAIVQRVKERRPEVSVAIWSGLEDESLPDRVLDQGGVGFISKALAITAIPPAVDLMLAGEIFVSSRGRSTHYPGSQTFARTGDARDRPAVENLALTRREKDVMQHLLQGCSNKEIAARLELNPVTVKLHCRSIFKKLKVRNRTEATVRYLELTERIPVSSTG</sequence>
<evidence type="ECO:0000313" key="5">
    <source>
        <dbReference type="EMBL" id="MDF2095835.1"/>
    </source>
</evidence>
<dbReference type="SUPFAM" id="SSF52172">
    <property type="entry name" value="CheY-like"/>
    <property type="match status" value="1"/>
</dbReference>
<dbReference type="InterPro" id="IPR036388">
    <property type="entry name" value="WH-like_DNA-bd_sf"/>
</dbReference>
<dbReference type="SMART" id="SM00421">
    <property type="entry name" value="HTH_LUXR"/>
    <property type="match status" value="1"/>
</dbReference>
<dbReference type="SUPFAM" id="SSF46894">
    <property type="entry name" value="C-terminal effector domain of the bipartite response regulators"/>
    <property type="match status" value="1"/>
</dbReference>
<dbReference type="EMBL" id="JARHUD010000004">
    <property type="protein sequence ID" value="MDF2095835.1"/>
    <property type="molecule type" value="Genomic_DNA"/>
</dbReference>
<dbReference type="Gene3D" id="3.40.50.2300">
    <property type="match status" value="1"/>
</dbReference>
<feature type="domain" description="Response regulatory" evidence="4">
    <location>
        <begin position="7"/>
        <end position="122"/>
    </location>
</feature>
<keyword evidence="6" id="KW-1185">Reference proteome</keyword>
<dbReference type="SMART" id="SM00448">
    <property type="entry name" value="REC"/>
    <property type="match status" value="1"/>
</dbReference>
<feature type="domain" description="HTH luxR-type" evidence="3">
    <location>
        <begin position="153"/>
        <end position="218"/>
    </location>
</feature>